<comment type="caution">
    <text evidence="1">The sequence shown here is derived from an EMBL/GenBank/DDBJ whole genome shotgun (WGS) entry which is preliminary data.</text>
</comment>
<organism evidence="1">
    <name type="scientific">Sesamum radiatum</name>
    <name type="common">Black benniseed</name>
    <dbReference type="NCBI Taxonomy" id="300843"/>
    <lineage>
        <taxon>Eukaryota</taxon>
        <taxon>Viridiplantae</taxon>
        <taxon>Streptophyta</taxon>
        <taxon>Embryophyta</taxon>
        <taxon>Tracheophyta</taxon>
        <taxon>Spermatophyta</taxon>
        <taxon>Magnoliopsida</taxon>
        <taxon>eudicotyledons</taxon>
        <taxon>Gunneridae</taxon>
        <taxon>Pentapetalae</taxon>
        <taxon>asterids</taxon>
        <taxon>lamiids</taxon>
        <taxon>Lamiales</taxon>
        <taxon>Pedaliaceae</taxon>
        <taxon>Sesamum</taxon>
    </lineage>
</organism>
<accession>A0AAW2IHZ3</accession>
<proteinExistence type="predicted"/>
<reference evidence="1" key="2">
    <citation type="journal article" date="2024" name="Plant">
        <title>Genomic evolution and insights into agronomic trait innovations of Sesamum species.</title>
        <authorList>
            <person name="Miao H."/>
            <person name="Wang L."/>
            <person name="Qu L."/>
            <person name="Liu H."/>
            <person name="Sun Y."/>
            <person name="Le M."/>
            <person name="Wang Q."/>
            <person name="Wei S."/>
            <person name="Zheng Y."/>
            <person name="Lin W."/>
            <person name="Duan Y."/>
            <person name="Cao H."/>
            <person name="Xiong S."/>
            <person name="Wang X."/>
            <person name="Wei L."/>
            <person name="Li C."/>
            <person name="Ma Q."/>
            <person name="Ju M."/>
            <person name="Zhao R."/>
            <person name="Li G."/>
            <person name="Mu C."/>
            <person name="Tian Q."/>
            <person name="Mei H."/>
            <person name="Zhang T."/>
            <person name="Gao T."/>
            <person name="Zhang H."/>
        </authorList>
    </citation>
    <scope>NUCLEOTIDE SEQUENCE</scope>
    <source>
        <strain evidence="1">G02</strain>
    </source>
</reference>
<protein>
    <submittedName>
        <fullName evidence="1">Uncharacterized protein</fullName>
    </submittedName>
</protein>
<dbReference type="AlphaFoldDB" id="A0AAW2IHZ3"/>
<sequence>MCMDYIEIFYRRAKWSLIWLKDQNRADLKDKGSNLEVEKLKDQIKKTLKIRDQNCFKAKLSKKQFPKTDDELKRMFDIPYASAVGCIQYAVQWTAQCCLRLSVTSRYQACASEGHWSAVKIILNYLRRTKRYVLDLGWWRIDTGKL</sequence>
<gene>
    <name evidence="1" type="ORF">Sradi_7291300</name>
</gene>
<evidence type="ECO:0000313" key="1">
    <source>
        <dbReference type="EMBL" id="KAL0281745.1"/>
    </source>
</evidence>
<reference evidence="1" key="1">
    <citation type="submission" date="2020-06" db="EMBL/GenBank/DDBJ databases">
        <authorList>
            <person name="Li T."/>
            <person name="Hu X."/>
            <person name="Zhang T."/>
            <person name="Song X."/>
            <person name="Zhang H."/>
            <person name="Dai N."/>
            <person name="Sheng W."/>
            <person name="Hou X."/>
            <person name="Wei L."/>
        </authorList>
    </citation>
    <scope>NUCLEOTIDE SEQUENCE</scope>
    <source>
        <strain evidence="1">G02</strain>
        <tissue evidence="1">Leaf</tissue>
    </source>
</reference>
<dbReference type="EMBL" id="JACGWJ010001590">
    <property type="protein sequence ID" value="KAL0281745.1"/>
    <property type="molecule type" value="Genomic_DNA"/>
</dbReference>
<name>A0AAW2IHZ3_SESRA</name>